<dbReference type="InterPro" id="IPR000835">
    <property type="entry name" value="HTH_MarR-typ"/>
</dbReference>
<evidence type="ECO:0000313" key="2">
    <source>
        <dbReference type="EMBL" id="NDK90927.1"/>
    </source>
</evidence>
<dbReference type="SUPFAM" id="SSF46785">
    <property type="entry name" value="Winged helix' DNA-binding domain"/>
    <property type="match status" value="1"/>
</dbReference>
<dbReference type="PANTHER" id="PTHR33164">
    <property type="entry name" value="TRANSCRIPTIONAL REGULATOR, MARR FAMILY"/>
    <property type="match status" value="1"/>
</dbReference>
<dbReference type="GO" id="GO:0006950">
    <property type="term" value="P:response to stress"/>
    <property type="evidence" value="ECO:0007669"/>
    <property type="project" value="TreeGrafter"/>
</dbReference>
<dbReference type="SMART" id="SM00347">
    <property type="entry name" value="HTH_MARR"/>
    <property type="match status" value="1"/>
</dbReference>
<evidence type="ECO:0000313" key="3">
    <source>
        <dbReference type="Proteomes" id="UP000466307"/>
    </source>
</evidence>
<dbReference type="Gene3D" id="1.10.10.10">
    <property type="entry name" value="Winged helix-like DNA-binding domain superfamily/Winged helix DNA-binding domain"/>
    <property type="match status" value="1"/>
</dbReference>
<dbReference type="InterPro" id="IPR036388">
    <property type="entry name" value="WH-like_DNA-bd_sf"/>
</dbReference>
<dbReference type="RefSeq" id="WP_020790714.1">
    <property type="nucleotide sequence ID" value="NZ_JAADZU010000051.1"/>
</dbReference>
<dbReference type="EMBL" id="JAADZU010000051">
    <property type="protein sequence ID" value="NDK90927.1"/>
    <property type="molecule type" value="Genomic_DNA"/>
</dbReference>
<reference evidence="2 3" key="1">
    <citation type="submission" date="2020-01" db="EMBL/GenBank/DDBJ databases">
        <title>Investigation of new actinobacteria for the biodesulphurisation of diesel fuel.</title>
        <authorList>
            <person name="Athi Narayanan S.M."/>
        </authorList>
    </citation>
    <scope>NUCLEOTIDE SEQUENCE [LARGE SCALE GENOMIC DNA]</scope>
    <source>
        <strain evidence="2 3">213E</strain>
    </source>
</reference>
<evidence type="ECO:0000259" key="1">
    <source>
        <dbReference type="PROSITE" id="PS50995"/>
    </source>
</evidence>
<dbReference type="PANTHER" id="PTHR33164:SF57">
    <property type="entry name" value="MARR-FAMILY TRANSCRIPTIONAL REGULATOR"/>
    <property type="match status" value="1"/>
</dbReference>
<dbReference type="Proteomes" id="UP000466307">
    <property type="component" value="Unassembled WGS sequence"/>
</dbReference>
<name>A0A7K3LTP3_9ACTN</name>
<gene>
    <name evidence="2" type="ORF">GYA93_15240</name>
</gene>
<sequence length="159" mass="18158">MGDEPIADLENELADLWRQGRDRARRRARAIEPRLDPTHYLLLTVLARHESVPMSELVTELGLDKSTVTRQVDTIVRMGLAERHPDPRDARARVVSLTPAGRHKFETVIATFVQEWRDQLAQWDPDDIRTLTRLLRRLSAVRTSEPAHAAPDLPDSDES</sequence>
<organism evidence="2 3">
    <name type="scientific">Gordonia desulfuricans</name>
    <dbReference type="NCBI Taxonomy" id="89051"/>
    <lineage>
        <taxon>Bacteria</taxon>
        <taxon>Bacillati</taxon>
        <taxon>Actinomycetota</taxon>
        <taxon>Actinomycetes</taxon>
        <taxon>Mycobacteriales</taxon>
        <taxon>Gordoniaceae</taxon>
        <taxon>Gordonia</taxon>
    </lineage>
</organism>
<comment type="caution">
    <text evidence="2">The sequence shown here is derived from an EMBL/GenBank/DDBJ whole genome shotgun (WGS) entry which is preliminary data.</text>
</comment>
<dbReference type="Pfam" id="PF12802">
    <property type="entry name" value="MarR_2"/>
    <property type="match status" value="1"/>
</dbReference>
<dbReference type="AlphaFoldDB" id="A0A7K3LTP3"/>
<dbReference type="GO" id="GO:0003700">
    <property type="term" value="F:DNA-binding transcription factor activity"/>
    <property type="evidence" value="ECO:0007669"/>
    <property type="project" value="InterPro"/>
</dbReference>
<dbReference type="PRINTS" id="PR00598">
    <property type="entry name" value="HTHMARR"/>
</dbReference>
<keyword evidence="3" id="KW-1185">Reference proteome</keyword>
<dbReference type="CDD" id="cd00090">
    <property type="entry name" value="HTH_ARSR"/>
    <property type="match status" value="1"/>
</dbReference>
<accession>A0A7K3LTP3</accession>
<feature type="domain" description="HTH marR-type" evidence="1">
    <location>
        <begin position="6"/>
        <end position="140"/>
    </location>
</feature>
<dbReference type="PROSITE" id="PS50995">
    <property type="entry name" value="HTH_MARR_2"/>
    <property type="match status" value="1"/>
</dbReference>
<dbReference type="InterPro" id="IPR011991">
    <property type="entry name" value="ArsR-like_HTH"/>
</dbReference>
<proteinExistence type="predicted"/>
<dbReference type="InterPro" id="IPR039422">
    <property type="entry name" value="MarR/SlyA-like"/>
</dbReference>
<dbReference type="InterPro" id="IPR036390">
    <property type="entry name" value="WH_DNA-bd_sf"/>
</dbReference>
<protein>
    <submittedName>
        <fullName evidence="2">MarR family transcriptional regulator</fullName>
    </submittedName>
</protein>